<proteinExistence type="predicted"/>
<evidence type="ECO:0000313" key="3">
    <source>
        <dbReference type="RefSeq" id="XP_030978794.1"/>
    </source>
</evidence>
<sequence length="602" mass="67820">MSPEKAQELRDLEVKLQALDAEERSPDHEALARAQEQFRAEEPKLPAWGTHPETRLKSMEAEADWLVRPSDNLGARLLCQMHYPPLVKYAARELVDEKVVDIKSGCITRLIASGFTDKVALFADVFWRREEPRRAIQGTSGKKPVQADFNPWANTWYPDEVRERHLSFTDCVHRSSAAKVMILFGTQSRHGYLRRWGALERRLQIVPIWVPLWEKLNVGINNEIWVLYKNSDRKQIDKLVVCAPHPEHIIKKQSSEYGKMLDDMFSCAARMARIERTEKEETYSFWKGSTEETKKAADSRSAEDKAVAKAKAKESRLSRGIAASAAGQASSTSAAPTTPAKTARAKPGDVLNQFAFSRSEPLDIVCRDCNAGQTDRIPYFWNTDQRFYVAREWSCAVCREKIEADHQQAVTDGKDPQPIVKHSWRKPYLPADESIPWVLAKKPQLASTPSERIRSLNDIRARDQTLRQFDWDLPQVPEAKSKAAWNGHIGEIRLTDNLGDPDATKSTSKKVGQDKRYTGQGRWKGKNKDSLGQTPGQPSQPVADPSSAASSGQKVQESLKRQLEDASDTNGKKQKPLAPTNANTLNKPAPKGQKTITSFFKK</sequence>
<organism evidence="2 3">
    <name type="scientific">Pyricularia grisea</name>
    <name type="common">Crabgrass-specific blast fungus</name>
    <name type="synonym">Magnaporthe grisea</name>
    <dbReference type="NCBI Taxonomy" id="148305"/>
    <lineage>
        <taxon>Eukaryota</taxon>
        <taxon>Fungi</taxon>
        <taxon>Dikarya</taxon>
        <taxon>Ascomycota</taxon>
        <taxon>Pezizomycotina</taxon>
        <taxon>Sordariomycetes</taxon>
        <taxon>Sordariomycetidae</taxon>
        <taxon>Magnaporthales</taxon>
        <taxon>Pyriculariaceae</taxon>
        <taxon>Pyricularia</taxon>
    </lineage>
</organism>
<dbReference type="RefSeq" id="XP_030978794.1">
    <property type="nucleotide sequence ID" value="XM_031128271.1"/>
</dbReference>
<evidence type="ECO:0000256" key="1">
    <source>
        <dbReference type="SAM" id="MobiDB-lite"/>
    </source>
</evidence>
<feature type="compositionally biased region" description="Polar residues" evidence="1">
    <location>
        <begin position="547"/>
        <end position="556"/>
    </location>
</feature>
<name>A0A6P8AVA9_PYRGI</name>
<dbReference type="Proteomes" id="UP000515153">
    <property type="component" value="Chromosome V"/>
</dbReference>
<reference evidence="2 3" key="1">
    <citation type="journal article" date="2019" name="Mol. Biol. Evol.">
        <title>Blast fungal genomes show frequent chromosomal changes, gene gains and losses, and effector gene turnover.</title>
        <authorList>
            <person name="Gomez Luciano L.B."/>
            <person name="Jason Tsai I."/>
            <person name="Chuma I."/>
            <person name="Tosa Y."/>
            <person name="Chen Y.H."/>
            <person name="Li J.Y."/>
            <person name="Li M.Y."/>
            <person name="Jade Lu M.Y."/>
            <person name="Nakayashiki H."/>
            <person name="Li W.H."/>
        </authorList>
    </citation>
    <scope>NUCLEOTIDE SEQUENCE [LARGE SCALE GENOMIC DNA]</scope>
    <source>
        <strain evidence="2 3">NI907</strain>
    </source>
</reference>
<feature type="compositionally biased region" description="Polar residues" evidence="1">
    <location>
        <begin position="530"/>
        <end position="540"/>
    </location>
</feature>
<dbReference type="AlphaFoldDB" id="A0A6P8AVA9"/>
<dbReference type="KEGG" id="pgri:PgNI_08272"/>
<dbReference type="GeneID" id="41963180"/>
<feature type="region of interest" description="Disordered" evidence="1">
    <location>
        <begin position="493"/>
        <end position="602"/>
    </location>
</feature>
<evidence type="ECO:0000313" key="2">
    <source>
        <dbReference type="Proteomes" id="UP000515153"/>
    </source>
</evidence>
<feature type="region of interest" description="Disordered" evidence="1">
    <location>
        <begin position="319"/>
        <end position="346"/>
    </location>
</feature>
<reference evidence="3" key="2">
    <citation type="submission" date="2019-10" db="EMBL/GenBank/DDBJ databases">
        <authorList>
            <consortium name="NCBI Genome Project"/>
        </authorList>
    </citation>
    <scope>NUCLEOTIDE SEQUENCE</scope>
    <source>
        <strain evidence="3">NI907</strain>
    </source>
</reference>
<feature type="compositionally biased region" description="Low complexity" evidence="1">
    <location>
        <begin position="322"/>
        <end position="342"/>
    </location>
</feature>
<accession>A0A6P8AVA9</accession>
<protein>
    <submittedName>
        <fullName evidence="3">Uncharacterized protein</fullName>
    </submittedName>
</protein>
<reference evidence="3" key="3">
    <citation type="submission" date="2025-08" db="UniProtKB">
        <authorList>
            <consortium name="RefSeq"/>
        </authorList>
    </citation>
    <scope>IDENTIFICATION</scope>
    <source>
        <strain evidence="3">NI907</strain>
    </source>
</reference>
<keyword evidence="2" id="KW-1185">Reference proteome</keyword>
<gene>
    <name evidence="3" type="ORF">PgNI_08272</name>
</gene>